<dbReference type="EMBL" id="JBFASG010000036">
    <property type="protein sequence ID" value="MEV4926559.1"/>
    <property type="molecule type" value="Genomic_DNA"/>
</dbReference>
<keyword evidence="2" id="KW-1185">Reference proteome</keyword>
<evidence type="ECO:0000313" key="2">
    <source>
        <dbReference type="Proteomes" id="UP001552479"/>
    </source>
</evidence>
<protein>
    <recommendedName>
        <fullName evidence="3">MFS transporter</fullName>
    </recommendedName>
</protein>
<accession>A0ABV3J2J4</accession>
<feature type="non-terminal residue" evidence="1">
    <location>
        <position position="1"/>
    </location>
</feature>
<dbReference type="Proteomes" id="UP001552479">
    <property type="component" value="Unassembled WGS sequence"/>
</dbReference>
<sequence>HEVHRALNTWAEELGETAPAGLPAGVASAMDYVGVSVAPLVGQVAMAWSGPHLLGPVGAVFIALGLGAAD</sequence>
<evidence type="ECO:0008006" key="3">
    <source>
        <dbReference type="Google" id="ProtNLM"/>
    </source>
</evidence>
<name>A0ABV3J2J4_9ACTN</name>
<reference evidence="1 2" key="1">
    <citation type="submission" date="2024-06" db="EMBL/GenBank/DDBJ databases">
        <title>The Natural Products Discovery Center: Release of the First 8490 Sequenced Strains for Exploring Actinobacteria Biosynthetic Diversity.</title>
        <authorList>
            <person name="Kalkreuter E."/>
            <person name="Kautsar S.A."/>
            <person name="Yang D."/>
            <person name="Bader C.D."/>
            <person name="Teijaro C.N."/>
            <person name="Fluegel L."/>
            <person name="Davis C.M."/>
            <person name="Simpson J.R."/>
            <person name="Lauterbach L."/>
            <person name="Steele A.D."/>
            <person name="Gui C."/>
            <person name="Meng S."/>
            <person name="Li G."/>
            <person name="Viehrig K."/>
            <person name="Ye F."/>
            <person name="Su P."/>
            <person name="Kiefer A.F."/>
            <person name="Nichols A."/>
            <person name="Cepeda A.J."/>
            <person name="Yan W."/>
            <person name="Fan B."/>
            <person name="Jiang Y."/>
            <person name="Adhikari A."/>
            <person name="Zheng C.-J."/>
            <person name="Schuster L."/>
            <person name="Cowan T.M."/>
            <person name="Smanski M.J."/>
            <person name="Chevrette M.G."/>
            <person name="De Carvalho L.P.S."/>
            <person name="Shen B."/>
        </authorList>
    </citation>
    <scope>NUCLEOTIDE SEQUENCE [LARGE SCALE GENOMIC DNA]</scope>
    <source>
        <strain evidence="1 2">NPDC053791</strain>
    </source>
</reference>
<comment type="caution">
    <text evidence="1">The sequence shown here is derived from an EMBL/GenBank/DDBJ whole genome shotgun (WGS) entry which is preliminary data.</text>
</comment>
<organism evidence="1 2">
    <name type="scientific">Streptomyces roseoverticillatus</name>
    <dbReference type="NCBI Taxonomy" id="66429"/>
    <lineage>
        <taxon>Bacteria</taxon>
        <taxon>Bacillati</taxon>
        <taxon>Actinomycetota</taxon>
        <taxon>Actinomycetes</taxon>
        <taxon>Kitasatosporales</taxon>
        <taxon>Streptomycetaceae</taxon>
        <taxon>Streptomyces</taxon>
    </lineage>
</organism>
<gene>
    <name evidence="1" type="ORF">AB0L03_27680</name>
</gene>
<dbReference type="RefSeq" id="WP_366089945.1">
    <property type="nucleotide sequence ID" value="NZ_JBFASG010000036.1"/>
</dbReference>
<proteinExistence type="predicted"/>
<evidence type="ECO:0000313" key="1">
    <source>
        <dbReference type="EMBL" id="MEV4926559.1"/>
    </source>
</evidence>